<reference evidence="1" key="1">
    <citation type="submission" date="2022-07" db="EMBL/GenBank/DDBJ databases">
        <title>Phylogenomic reconstructions and comparative analyses of Kickxellomycotina fungi.</title>
        <authorList>
            <person name="Reynolds N.K."/>
            <person name="Stajich J.E."/>
            <person name="Barry K."/>
            <person name="Grigoriev I.V."/>
            <person name="Crous P."/>
            <person name="Smith M.E."/>
        </authorList>
    </citation>
    <scope>NUCLEOTIDE SEQUENCE</scope>
    <source>
        <strain evidence="1">CBS 109366</strain>
    </source>
</reference>
<keyword evidence="2" id="KW-1185">Reference proteome</keyword>
<evidence type="ECO:0000313" key="2">
    <source>
        <dbReference type="Proteomes" id="UP001140234"/>
    </source>
</evidence>
<comment type="caution">
    <text evidence="1">The sequence shown here is derived from an EMBL/GenBank/DDBJ whole genome shotgun (WGS) entry which is preliminary data.</text>
</comment>
<proteinExistence type="predicted"/>
<evidence type="ECO:0000313" key="1">
    <source>
        <dbReference type="EMBL" id="KAJ2772841.1"/>
    </source>
</evidence>
<dbReference type="EMBL" id="JANBUJ010000310">
    <property type="protein sequence ID" value="KAJ2772841.1"/>
    <property type="molecule type" value="Genomic_DNA"/>
</dbReference>
<gene>
    <name evidence="1" type="ORF">IWQ57_001586</name>
</gene>
<protein>
    <submittedName>
        <fullName evidence="1">Uncharacterized protein</fullName>
    </submittedName>
</protein>
<organism evidence="1 2">
    <name type="scientific">Coemansia nantahalensis</name>
    <dbReference type="NCBI Taxonomy" id="2789366"/>
    <lineage>
        <taxon>Eukaryota</taxon>
        <taxon>Fungi</taxon>
        <taxon>Fungi incertae sedis</taxon>
        <taxon>Zoopagomycota</taxon>
        <taxon>Kickxellomycotina</taxon>
        <taxon>Kickxellomycetes</taxon>
        <taxon>Kickxellales</taxon>
        <taxon>Kickxellaceae</taxon>
        <taxon>Coemansia</taxon>
    </lineage>
</organism>
<sequence length="613" mass="65084">MSVEPARVKALGQAMLLDSLLDHASRMALGVLNQRLQLGRLQEDPHAASVDAGQIRGEAAALYPTLQGTLAVVDKLRARAENSEPSEGLRARLAIQEFLRVCYSDILPAPLGATPLRALPVGDPTHDSPEQHYLWTLVRPSQPPVVVVQMFLALSAQIAQLPRSRFDAAQSLMVGRMWYRLLVDLLAQLALSAREFGEYSAEQVRLSMDLVSPGSSSRASLHPSLWCTADSEHIAQFDAAWRDVRQLVASVAEPSSPASRAAELAQLCSPHDFSHNLGTYLKAVADRLDPPLLKVYSNIHQSGSFPRGFFDGPGLSPAHPRPVGPHPSAGAYSDDRPASPMLLDPFSPRPPVFAQRALPLSAAENDHGVAPASAKLVRTRQLPMLTDGDADESCVSDMEMSPSQHASMKRQRSAGTTLPGAAMRTPPRRTLSADAHGLGDDSVDIENTVVMESPSAMLSARHDKRVRASVQRSQAPPTLCLAPDGLGSGAGPSLTCTTPPPAAGATSPMVTTPTSQARPPLGRGDVEGGGRPHRRRHYGSGAPGTPKGVQPSLLRAPPPQTLLSPRNIAAAQRRNVPLDTLIAESAGLGGSSDDGSDSGTGRRKRPRGSLLAD</sequence>
<dbReference type="Proteomes" id="UP001140234">
    <property type="component" value="Unassembled WGS sequence"/>
</dbReference>
<name>A0ACC1K3Y9_9FUNG</name>
<accession>A0ACC1K3Y9</accession>